<evidence type="ECO:0000313" key="2">
    <source>
        <dbReference type="Ensembl" id="ENSLLEP00000044200.1"/>
    </source>
</evidence>
<dbReference type="AlphaFoldDB" id="A0A8C5R1A8"/>
<protein>
    <submittedName>
        <fullName evidence="2">Uncharacterized protein</fullName>
    </submittedName>
</protein>
<dbReference type="Ensembl" id="ENSLLET00000045977.1">
    <property type="protein sequence ID" value="ENSLLEP00000044200.1"/>
    <property type="gene ID" value="ENSLLEG00000028094.1"/>
</dbReference>
<name>A0A8C5R1A8_9ANUR</name>
<reference evidence="2" key="1">
    <citation type="submission" date="2025-08" db="UniProtKB">
        <authorList>
            <consortium name="Ensembl"/>
        </authorList>
    </citation>
    <scope>IDENTIFICATION</scope>
</reference>
<dbReference type="PANTHER" id="PTHR11505">
    <property type="entry name" value="L1 TRANSPOSABLE ELEMENT-RELATED"/>
    <property type="match status" value="1"/>
</dbReference>
<dbReference type="OrthoDB" id="9909705at2759"/>
<feature type="region of interest" description="Disordered" evidence="1">
    <location>
        <begin position="1"/>
        <end position="56"/>
    </location>
</feature>
<dbReference type="Gene3D" id="3.30.70.1820">
    <property type="entry name" value="L1 transposable element, RRM domain"/>
    <property type="match status" value="1"/>
</dbReference>
<dbReference type="InterPro" id="IPR004244">
    <property type="entry name" value="Transposase_22"/>
</dbReference>
<dbReference type="Proteomes" id="UP000694569">
    <property type="component" value="Unplaced"/>
</dbReference>
<organism evidence="2 3">
    <name type="scientific">Leptobrachium leishanense</name>
    <name type="common">Leishan spiny toad</name>
    <dbReference type="NCBI Taxonomy" id="445787"/>
    <lineage>
        <taxon>Eukaryota</taxon>
        <taxon>Metazoa</taxon>
        <taxon>Chordata</taxon>
        <taxon>Craniata</taxon>
        <taxon>Vertebrata</taxon>
        <taxon>Euteleostomi</taxon>
        <taxon>Amphibia</taxon>
        <taxon>Batrachia</taxon>
        <taxon>Anura</taxon>
        <taxon>Pelobatoidea</taxon>
        <taxon>Megophryidae</taxon>
        <taxon>Leptobrachium</taxon>
    </lineage>
</organism>
<proteinExistence type="predicted"/>
<keyword evidence="3" id="KW-1185">Reference proteome</keyword>
<dbReference type="GeneTree" id="ENSGT01010000228640"/>
<evidence type="ECO:0000256" key="1">
    <source>
        <dbReference type="SAM" id="MobiDB-lite"/>
    </source>
</evidence>
<accession>A0A8C5R1A8</accession>
<evidence type="ECO:0000313" key="3">
    <source>
        <dbReference type="Proteomes" id="UP000694569"/>
    </source>
</evidence>
<sequence length="287" mass="32221">MVRGKRTSTDPKTPARPLRTSERFLDGYLLHTSRPTTCSPSATKMADAASSSSGPDPTAAIARLEVRLESILAGMPTKADLADMLSDLHASVRRDVEEVRGEVTDLGNRVSRLELAAAEMPPSTPTNPEAYSELRRLVDDVDNRGRRNKLRIRGLKELDPPEQLEEVLSRFFNTVLGRDPASTIEMHRAQRALRPKPQEGDPPCDIVCCFVSYRLKEQLLKLTRNARAWEFEGQSLELYHDLTPFTLAACRHLRPITQALPTRHIPYRWGFPLAHTVLMDGAMHSIH</sequence>
<feature type="compositionally biased region" description="Polar residues" evidence="1">
    <location>
        <begin position="33"/>
        <end position="42"/>
    </location>
</feature>
<feature type="compositionally biased region" description="Low complexity" evidence="1">
    <location>
        <begin position="46"/>
        <end position="56"/>
    </location>
</feature>
<reference evidence="2" key="2">
    <citation type="submission" date="2025-09" db="UniProtKB">
        <authorList>
            <consortium name="Ensembl"/>
        </authorList>
    </citation>
    <scope>IDENTIFICATION</scope>
</reference>